<proteinExistence type="predicted"/>
<evidence type="ECO:0000256" key="1">
    <source>
        <dbReference type="SAM" id="Coils"/>
    </source>
</evidence>
<dbReference type="Proteomes" id="UP000693981">
    <property type="component" value="Unassembled WGS sequence"/>
</dbReference>
<accession>A0A8T1X6U5</accession>
<name>A0A8T1X6U5_9STRA</name>
<feature type="compositionally biased region" description="Low complexity" evidence="2">
    <location>
        <begin position="437"/>
        <end position="454"/>
    </location>
</feature>
<evidence type="ECO:0000313" key="3">
    <source>
        <dbReference type="EMBL" id="KAG7399270.1"/>
    </source>
</evidence>
<evidence type="ECO:0000256" key="2">
    <source>
        <dbReference type="SAM" id="MobiDB-lite"/>
    </source>
</evidence>
<feature type="region of interest" description="Disordered" evidence="2">
    <location>
        <begin position="551"/>
        <end position="572"/>
    </location>
</feature>
<keyword evidence="1" id="KW-0175">Coiled coil</keyword>
<keyword evidence="4" id="KW-1185">Reference proteome</keyword>
<sequence length="637" mass="70590">MRTFIPADIADLTVEGLIARAREDPDGSGSGTLYTYDLATYLKTNRFLHWLVMHGDDIERANFLAVESASFFTDFTSYDINELQALVRVIPDSFAFDKDGRKRAWRTSFIEHVRMLSAQHQHETIKAGWDPIKRARRDVPLPKLTARQQLNTIYCYPTDAEIDARLEKFERQRSRLESKRLRLQKLDDELIPQAKAEYLAVAEDARNEDMQRAFGKTTLNALRDEAKQQHLSLCKERDAAKSELVHGERAWDAMSPSFEQYQAEIAQIRALDPEIRNAPRIRGPFPSNIDLQPRERAAFKKLSVEEEAEARKQELDNAIAKRGLDISDVAMSEEVTVVESAPETAVAANGLAVGSSLSAEEVATARLMQLEDKLCANAVKDTLSNLTKDIPTASPQRGFQRVKSLQVAVGVLSFLEKDFCSPKRVQRGKEGGLMSPSQKLSASLSEQLAESPSSRADGLANPYRRSQSTPSTPRGDLKSTQDEEAKDAKVAPISTQPKSKALLKLLEARRAEEAGTSTKSTEPSVAVRPSPFGGGVNFLNELQGRFNRKGSNAEVTASGDNREVDGGSVGAKKPMNFLDELKRTSARKSTNIHDHIGVEDTSQPQVLESLISSRNNSTAPPVPWSFLDELKARTASK</sequence>
<comment type="caution">
    <text evidence="3">The sequence shown here is derived from an EMBL/GenBank/DDBJ whole genome shotgun (WGS) entry which is preliminary data.</text>
</comment>
<protein>
    <submittedName>
        <fullName evidence="3">Uncharacterized protein</fullName>
    </submittedName>
</protein>
<dbReference type="OrthoDB" id="18598at2759"/>
<dbReference type="EMBL" id="JAGDFL010000057">
    <property type="protein sequence ID" value="KAG7399270.1"/>
    <property type="molecule type" value="Genomic_DNA"/>
</dbReference>
<gene>
    <name evidence="3" type="ORF">PHYBOEH_009196</name>
</gene>
<feature type="region of interest" description="Disordered" evidence="2">
    <location>
        <begin position="425"/>
        <end position="496"/>
    </location>
</feature>
<organism evidence="3 4">
    <name type="scientific">Phytophthora boehmeriae</name>
    <dbReference type="NCBI Taxonomy" id="109152"/>
    <lineage>
        <taxon>Eukaryota</taxon>
        <taxon>Sar</taxon>
        <taxon>Stramenopiles</taxon>
        <taxon>Oomycota</taxon>
        <taxon>Peronosporomycetes</taxon>
        <taxon>Peronosporales</taxon>
        <taxon>Peronosporaceae</taxon>
        <taxon>Phytophthora</taxon>
    </lineage>
</organism>
<feature type="coiled-coil region" evidence="1">
    <location>
        <begin position="159"/>
        <end position="189"/>
    </location>
</feature>
<evidence type="ECO:0000313" key="4">
    <source>
        <dbReference type="Proteomes" id="UP000693981"/>
    </source>
</evidence>
<dbReference type="AlphaFoldDB" id="A0A8T1X6U5"/>
<feature type="compositionally biased region" description="Basic and acidic residues" evidence="2">
    <location>
        <begin position="475"/>
        <end position="489"/>
    </location>
</feature>
<reference evidence="3" key="1">
    <citation type="submission" date="2021-02" db="EMBL/GenBank/DDBJ databases">
        <authorList>
            <person name="Palmer J.M."/>
        </authorList>
    </citation>
    <scope>NUCLEOTIDE SEQUENCE</scope>
    <source>
        <strain evidence="3">SCRP23</strain>
    </source>
</reference>